<dbReference type="EMBL" id="DVHM01000068">
    <property type="protein sequence ID" value="HIR70465.1"/>
    <property type="molecule type" value="Genomic_DNA"/>
</dbReference>
<dbReference type="Gene3D" id="3.40.50.300">
    <property type="entry name" value="P-loop containing nucleotide triphosphate hydrolases"/>
    <property type="match status" value="1"/>
</dbReference>
<dbReference type="SUPFAM" id="SSF52540">
    <property type="entry name" value="P-loop containing nucleoside triphosphate hydrolases"/>
    <property type="match status" value="1"/>
</dbReference>
<dbReference type="Pfam" id="PF13635">
    <property type="entry name" value="DUF4143"/>
    <property type="match status" value="1"/>
</dbReference>
<accession>A0A9D1E8Q4</accession>
<feature type="domain" description="DUF4143" evidence="2">
    <location>
        <begin position="197"/>
        <end position="341"/>
    </location>
</feature>
<dbReference type="GO" id="GO:0005524">
    <property type="term" value="F:ATP binding"/>
    <property type="evidence" value="ECO:0007669"/>
    <property type="project" value="UniProtKB-KW"/>
</dbReference>
<reference evidence="3" key="1">
    <citation type="submission" date="2020-10" db="EMBL/GenBank/DDBJ databases">
        <authorList>
            <person name="Gilroy R."/>
        </authorList>
    </citation>
    <scope>NUCLEOTIDE SEQUENCE</scope>
    <source>
        <strain evidence="3">ChiSjej5B23-6657</strain>
    </source>
</reference>
<proteinExistence type="predicted"/>
<keyword evidence="3" id="KW-0067">ATP-binding</keyword>
<name>A0A9D1E8Q4_9FIRM</name>
<keyword evidence="3" id="KW-0547">Nucleotide-binding</keyword>
<evidence type="ECO:0000259" key="1">
    <source>
        <dbReference type="Pfam" id="PF13173"/>
    </source>
</evidence>
<protein>
    <submittedName>
        <fullName evidence="3">ATP-binding protein</fullName>
    </submittedName>
</protein>
<reference evidence="3" key="2">
    <citation type="journal article" date="2021" name="PeerJ">
        <title>Extensive microbial diversity within the chicken gut microbiome revealed by metagenomics and culture.</title>
        <authorList>
            <person name="Gilroy R."/>
            <person name="Ravi A."/>
            <person name="Getino M."/>
            <person name="Pursley I."/>
            <person name="Horton D.L."/>
            <person name="Alikhan N.F."/>
            <person name="Baker D."/>
            <person name="Gharbi K."/>
            <person name="Hall N."/>
            <person name="Watson M."/>
            <person name="Adriaenssens E.M."/>
            <person name="Foster-Nyarko E."/>
            <person name="Jarju S."/>
            <person name="Secka A."/>
            <person name="Antonio M."/>
            <person name="Oren A."/>
            <person name="Chaudhuri R.R."/>
            <person name="La Ragione R."/>
            <person name="Hildebrand F."/>
            <person name="Pallen M.J."/>
        </authorList>
    </citation>
    <scope>NUCLEOTIDE SEQUENCE</scope>
    <source>
        <strain evidence="3">ChiSjej5B23-6657</strain>
    </source>
</reference>
<dbReference type="PANTHER" id="PTHR33295">
    <property type="entry name" value="ATPASE"/>
    <property type="match status" value="1"/>
</dbReference>
<gene>
    <name evidence="3" type="ORF">IAA55_04205</name>
</gene>
<feature type="domain" description="AAA" evidence="1">
    <location>
        <begin position="20"/>
        <end position="149"/>
    </location>
</feature>
<dbReference type="PANTHER" id="PTHR33295:SF20">
    <property type="entry name" value="ATPASE"/>
    <property type="match status" value="1"/>
</dbReference>
<comment type="caution">
    <text evidence="3">The sequence shown here is derived from an EMBL/GenBank/DDBJ whole genome shotgun (WGS) entry which is preliminary data.</text>
</comment>
<dbReference type="Proteomes" id="UP000823912">
    <property type="component" value="Unassembled WGS sequence"/>
</dbReference>
<dbReference type="InterPro" id="IPR027417">
    <property type="entry name" value="P-loop_NTPase"/>
</dbReference>
<organism evidence="3 4">
    <name type="scientific">Candidatus Pullilachnospira gallistercoris</name>
    <dbReference type="NCBI Taxonomy" id="2840911"/>
    <lineage>
        <taxon>Bacteria</taxon>
        <taxon>Bacillati</taxon>
        <taxon>Bacillota</taxon>
        <taxon>Clostridia</taxon>
        <taxon>Lachnospirales</taxon>
        <taxon>Lachnospiraceae</taxon>
        <taxon>Lachnospiraceae incertae sedis</taxon>
        <taxon>Candidatus Pullilachnospira</taxon>
    </lineage>
</organism>
<dbReference type="InterPro" id="IPR025420">
    <property type="entry name" value="DUF4143"/>
</dbReference>
<dbReference type="Pfam" id="PF13173">
    <property type="entry name" value="AAA_14"/>
    <property type="match status" value="1"/>
</dbReference>
<evidence type="ECO:0000313" key="3">
    <source>
        <dbReference type="EMBL" id="HIR70465.1"/>
    </source>
</evidence>
<evidence type="ECO:0000259" key="2">
    <source>
        <dbReference type="Pfam" id="PF13635"/>
    </source>
</evidence>
<dbReference type="InterPro" id="IPR041682">
    <property type="entry name" value="AAA_14"/>
</dbReference>
<evidence type="ECO:0000313" key="4">
    <source>
        <dbReference type="Proteomes" id="UP000823912"/>
    </source>
</evidence>
<sequence length="397" mass="46291">MIIRERILERIRPFYDSDLIKVLIGLRRSGKSVILQQIREELLQKGVKEDRILSINFEDFQYASITDAQKFYEYICQKRTSDEKYYFFFDEIQMVEGFERVINSFRATWDVSIFITGSNAKLLSGELATLLTGRYVSFYVMPFSFRECCEIRNVAQPTDEELVEYMNWGGMPQRFSMEGEEQIRTFLQDLYNSVVLRDIVQRTGAKDVDLLNRIMEYLMANPSQTFSAKGILNYFKSVDRTVSTQTLYNYLEHIETSMIVRKAHRYDIRGKQVLTSLDKYYLTDLGLGRIHNSGFKLEMGALLENVVYNELIGRGYEVYVGKIPKGEVDFVAIKNGRKEYYQVAYYLADVSVVEREFGAFSGIPDNFPKYVISMDKFDFSREGIIHKNALAFLTETN</sequence>
<dbReference type="AlphaFoldDB" id="A0A9D1E8Q4"/>